<evidence type="ECO:0000256" key="2">
    <source>
        <dbReference type="SAM" id="MobiDB-lite"/>
    </source>
</evidence>
<reference evidence="4" key="1">
    <citation type="submission" date="2018-05" db="EMBL/GenBank/DDBJ databases">
        <authorList>
            <person name="Lanie J.A."/>
            <person name="Ng W.-L."/>
            <person name="Kazmierczak K.M."/>
            <person name="Andrzejewski T.M."/>
            <person name="Davidsen T.M."/>
            <person name="Wayne K.J."/>
            <person name="Tettelin H."/>
            <person name="Glass J.I."/>
            <person name="Rusch D."/>
            <person name="Podicherti R."/>
            <person name="Tsui H.-C.T."/>
            <person name="Winkler M.E."/>
        </authorList>
    </citation>
    <scope>NUCLEOTIDE SEQUENCE</scope>
</reference>
<keyword evidence="3" id="KW-0812">Transmembrane</keyword>
<gene>
    <name evidence="4" type="ORF">METZ01_LOCUS136198</name>
</gene>
<evidence type="ECO:0000256" key="3">
    <source>
        <dbReference type="SAM" id="Phobius"/>
    </source>
</evidence>
<accession>A0A381Z2H9</accession>
<feature type="transmembrane region" description="Helical" evidence="3">
    <location>
        <begin position="35"/>
        <end position="55"/>
    </location>
</feature>
<keyword evidence="1" id="KW-0175">Coiled coil</keyword>
<protein>
    <submittedName>
        <fullName evidence="4">Uncharacterized protein</fullName>
    </submittedName>
</protein>
<dbReference type="AlphaFoldDB" id="A0A381Z2H9"/>
<dbReference type="EMBL" id="UINC01019666">
    <property type="protein sequence ID" value="SVA83344.1"/>
    <property type="molecule type" value="Genomic_DNA"/>
</dbReference>
<keyword evidence="3" id="KW-0472">Membrane</keyword>
<feature type="coiled-coil region" evidence="1">
    <location>
        <begin position="158"/>
        <end position="241"/>
    </location>
</feature>
<keyword evidence="3" id="KW-1133">Transmembrane helix</keyword>
<feature type="region of interest" description="Disordered" evidence="2">
    <location>
        <begin position="1"/>
        <end position="22"/>
    </location>
</feature>
<proteinExistence type="predicted"/>
<evidence type="ECO:0000313" key="4">
    <source>
        <dbReference type="EMBL" id="SVA83344.1"/>
    </source>
</evidence>
<organism evidence="4">
    <name type="scientific">marine metagenome</name>
    <dbReference type="NCBI Taxonomy" id="408172"/>
    <lineage>
        <taxon>unclassified sequences</taxon>
        <taxon>metagenomes</taxon>
        <taxon>ecological metagenomes</taxon>
    </lineage>
</organism>
<evidence type="ECO:0000256" key="1">
    <source>
        <dbReference type="SAM" id="Coils"/>
    </source>
</evidence>
<sequence>MSDPIPSIKPDQDEVASYRSSARSAAPRQSNFNGLLVFVIVLMAIIMGIGGYTLFEVRNKLDSSNELLAQGREKIAELDSRLAATGTDVSKTLQDLKAQLSTNFSEIDKLWAVSYRQNKPDIQKNVRSIASLKDDLGQRVTSMSGSLQQMTTQYQAILDELSGLREGLLQDNEELITEITLLRGQVQDQAVAQEASRRNLNSLTKQLNDITEAIDSIDQHRRQLAQKLAQQQAQIQNFESQQTTEPGG</sequence>
<name>A0A381Z2H9_9ZZZZ</name>